<sequence length="259" mass="28968">MLPWLVLVAGALVIQRAAAQRTVGPKLVDLSYVFDKNTIYPSPTANFSLDVHYRKTKNGVRFQYENFCGSTRGGTHILTPRHLMKGRWSVTDIPLNRLVAPGAVIDIAIHVLRNRDYRLHISDVLRWEDIHGKLPQGCILLVRTGWSRYWPSWYKYHGQMNGTSHYDTRPHHPGLHPDAATWLVSKRKVYGVGIDAPSLDYGPSKDSGAQHILLAANIYSLLNVANLQELPSVGSTMFVFPMKIRSAGAAPVRILSVVP</sequence>
<organism evidence="1 2">
    <name type="scientific">Ixodes persulcatus</name>
    <name type="common">Taiga tick</name>
    <dbReference type="NCBI Taxonomy" id="34615"/>
    <lineage>
        <taxon>Eukaryota</taxon>
        <taxon>Metazoa</taxon>
        <taxon>Ecdysozoa</taxon>
        <taxon>Arthropoda</taxon>
        <taxon>Chelicerata</taxon>
        <taxon>Arachnida</taxon>
        <taxon>Acari</taxon>
        <taxon>Parasitiformes</taxon>
        <taxon>Ixodida</taxon>
        <taxon>Ixodoidea</taxon>
        <taxon>Ixodidae</taxon>
        <taxon>Ixodinae</taxon>
        <taxon>Ixodes</taxon>
    </lineage>
</organism>
<comment type="caution">
    <text evidence="1">The sequence shown here is derived from an EMBL/GenBank/DDBJ whole genome shotgun (WGS) entry which is preliminary data.</text>
</comment>
<proteinExistence type="predicted"/>
<keyword evidence="2" id="KW-1185">Reference proteome</keyword>
<reference evidence="1 2" key="1">
    <citation type="journal article" date="2020" name="Cell">
        <title>Large-Scale Comparative Analyses of Tick Genomes Elucidate Their Genetic Diversity and Vector Capacities.</title>
        <authorList>
            <consortium name="Tick Genome and Microbiome Consortium (TIGMIC)"/>
            <person name="Jia N."/>
            <person name="Wang J."/>
            <person name="Shi W."/>
            <person name="Du L."/>
            <person name="Sun Y."/>
            <person name="Zhan W."/>
            <person name="Jiang J.F."/>
            <person name="Wang Q."/>
            <person name="Zhang B."/>
            <person name="Ji P."/>
            <person name="Bell-Sakyi L."/>
            <person name="Cui X.M."/>
            <person name="Yuan T.T."/>
            <person name="Jiang B.G."/>
            <person name="Yang W.F."/>
            <person name="Lam T.T."/>
            <person name="Chang Q.C."/>
            <person name="Ding S.J."/>
            <person name="Wang X.J."/>
            <person name="Zhu J.G."/>
            <person name="Ruan X.D."/>
            <person name="Zhao L."/>
            <person name="Wei J.T."/>
            <person name="Ye R.Z."/>
            <person name="Que T.C."/>
            <person name="Du C.H."/>
            <person name="Zhou Y.H."/>
            <person name="Cheng J.X."/>
            <person name="Dai P.F."/>
            <person name="Guo W.B."/>
            <person name="Han X.H."/>
            <person name="Huang E.J."/>
            <person name="Li L.F."/>
            <person name="Wei W."/>
            <person name="Gao Y.C."/>
            <person name="Liu J.Z."/>
            <person name="Shao H.Z."/>
            <person name="Wang X."/>
            <person name="Wang C.C."/>
            <person name="Yang T.C."/>
            <person name="Huo Q.B."/>
            <person name="Li W."/>
            <person name="Chen H.Y."/>
            <person name="Chen S.E."/>
            <person name="Zhou L.G."/>
            <person name="Ni X.B."/>
            <person name="Tian J.H."/>
            <person name="Sheng Y."/>
            <person name="Liu T."/>
            <person name="Pan Y.S."/>
            <person name="Xia L.Y."/>
            <person name="Li J."/>
            <person name="Zhao F."/>
            <person name="Cao W.C."/>
        </authorList>
    </citation>
    <scope>NUCLEOTIDE SEQUENCE [LARGE SCALE GENOMIC DNA]</scope>
    <source>
        <strain evidence="1">Iper-2018</strain>
    </source>
</reference>
<gene>
    <name evidence="1" type="ORF">HPB47_003658</name>
</gene>
<evidence type="ECO:0000313" key="2">
    <source>
        <dbReference type="Proteomes" id="UP000805193"/>
    </source>
</evidence>
<accession>A0AC60PID0</accession>
<name>A0AC60PID0_IXOPE</name>
<protein>
    <submittedName>
        <fullName evidence="1">Uncharacterized protein</fullName>
    </submittedName>
</protein>
<dbReference type="EMBL" id="JABSTQ010010539">
    <property type="protein sequence ID" value="KAG0420127.1"/>
    <property type="molecule type" value="Genomic_DNA"/>
</dbReference>
<evidence type="ECO:0000313" key="1">
    <source>
        <dbReference type="EMBL" id="KAG0420127.1"/>
    </source>
</evidence>
<dbReference type="Proteomes" id="UP000805193">
    <property type="component" value="Unassembled WGS sequence"/>
</dbReference>